<dbReference type="OrthoDB" id="618454at2"/>
<comment type="caution">
    <text evidence="9">The sequence shown here is derived from an EMBL/GenBank/DDBJ whole genome shotgun (WGS) entry which is preliminary data.</text>
</comment>
<evidence type="ECO:0000256" key="4">
    <source>
        <dbReference type="ARBA" id="ARBA00023136"/>
    </source>
</evidence>
<dbReference type="SUPFAM" id="SSF48452">
    <property type="entry name" value="TPR-like"/>
    <property type="match status" value="1"/>
</dbReference>
<dbReference type="Proteomes" id="UP000248079">
    <property type="component" value="Unassembled WGS sequence"/>
</dbReference>
<feature type="signal peptide" evidence="6">
    <location>
        <begin position="1"/>
        <end position="25"/>
    </location>
</feature>
<dbReference type="GO" id="GO:0009279">
    <property type="term" value="C:cell outer membrane"/>
    <property type="evidence" value="ECO:0007669"/>
    <property type="project" value="UniProtKB-SubCell"/>
</dbReference>
<dbReference type="Pfam" id="PF14322">
    <property type="entry name" value="SusD-like_3"/>
    <property type="match status" value="1"/>
</dbReference>
<dbReference type="Gene3D" id="1.25.40.390">
    <property type="match status" value="1"/>
</dbReference>
<dbReference type="AlphaFoldDB" id="A0A2V4A2V1"/>
<evidence type="ECO:0000259" key="8">
    <source>
        <dbReference type="Pfam" id="PF14322"/>
    </source>
</evidence>
<feature type="chain" id="PRO_5015989351" description="RagB/SusD family nutrient uptake outer membrane protein" evidence="6">
    <location>
        <begin position="26"/>
        <end position="509"/>
    </location>
</feature>
<organism evidence="9 10">
    <name type="scientific">Marinifilum breve</name>
    <dbReference type="NCBI Taxonomy" id="2184082"/>
    <lineage>
        <taxon>Bacteria</taxon>
        <taxon>Pseudomonadati</taxon>
        <taxon>Bacteroidota</taxon>
        <taxon>Bacteroidia</taxon>
        <taxon>Marinilabiliales</taxon>
        <taxon>Marinifilaceae</taxon>
    </lineage>
</organism>
<comment type="similarity">
    <text evidence="2">Belongs to the SusD family.</text>
</comment>
<dbReference type="InterPro" id="IPR033985">
    <property type="entry name" value="SusD-like_N"/>
</dbReference>
<keyword evidence="5" id="KW-0998">Cell outer membrane</keyword>
<evidence type="ECO:0000256" key="2">
    <source>
        <dbReference type="ARBA" id="ARBA00006275"/>
    </source>
</evidence>
<evidence type="ECO:0000256" key="1">
    <source>
        <dbReference type="ARBA" id="ARBA00004442"/>
    </source>
</evidence>
<keyword evidence="3 6" id="KW-0732">Signal</keyword>
<keyword evidence="4" id="KW-0472">Membrane</keyword>
<feature type="domain" description="SusD-like N-terminal" evidence="8">
    <location>
        <begin position="27"/>
        <end position="225"/>
    </location>
</feature>
<evidence type="ECO:0000256" key="3">
    <source>
        <dbReference type="ARBA" id="ARBA00022729"/>
    </source>
</evidence>
<evidence type="ECO:0008006" key="11">
    <source>
        <dbReference type="Google" id="ProtNLM"/>
    </source>
</evidence>
<evidence type="ECO:0000259" key="7">
    <source>
        <dbReference type="Pfam" id="PF07980"/>
    </source>
</evidence>
<dbReference type="InterPro" id="IPR011990">
    <property type="entry name" value="TPR-like_helical_dom_sf"/>
</dbReference>
<accession>A0A2V4A2V1</accession>
<evidence type="ECO:0000313" key="10">
    <source>
        <dbReference type="Proteomes" id="UP000248079"/>
    </source>
</evidence>
<dbReference type="EMBL" id="QFLI01000001">
    <property type="protein sequence ID" value="PXY03129.1"/>
    <property type="molecule type" value="Genomic_DNA"/>
</dbReference>
<keyword evidence="10" id="KW-1185">Reference proteome</keyword>
<proteinExistence type="inferred from homology"/>
<dbReference type="PROSITE" id="PS51257">
    <property type="entry name" value="PROKAR_LIPOPROTEIN"/>
    <property type="match status" value="1"/>
</dbReference>
<gene>
    <name evidence="9" type="ORF">DF185_03320</name>
</gene>
<dbReference type="InterPro" id="IPR012944">
    <property type="entry name" value="SusD_RagB_dom"/>
</dbReference>
<comment type="subcellular location">
    <subcellularLocation>
        <location evidence="1">Cell outer membrane</location>
    </subcellularLocation>
</comment>
<evidence type="ECO:0000313" key="9">
    <source>
        <dbReference type="EMBL" id="PXY03129.1"/>
    </source>
</evidence>
<reference evidence="9 10" key="1">
    <citation type="submission" date="2018-05" db="EMBL/GenBank/DDBJ databases">
        <title>Marinifilum breve JC075T sp. nov., a marine bacterium isolated from Yongle Blue Hole in the South China Sea.</title>
        <authorList>
            <person name="Fu T."/>
        </authorList>
    </citation>
    <scope>NUCLEOTIDE SEQUENCE [LARGE SCALE GENOMIC DNA]</scope>
    <source>
        <strain evidence="9 10">JC075</strain>
    </source>
</reference>
<feature type="domain" description="RagB/SusD" evidence="7">
    <location>
        <begin position="265"/>
        <end position="509"/>
    </location>
</feature>
<sequence>MKNYRQMKIKILYLFMILGIVSACSDDFMDTSNPNQISDGSFWSSKSDAEYALTGCYDVLQSKPMYGGGVYNSGIRDHDCLSDNSYNVWEWMGLEPIADGTTDPTHWFLQGFWESAYKGIARCNNVIANVPTIESMSEDEINTILGEAKFLRALFYFNLANGFGEVPLILEPQTVETASIAKSTVREIYDAMIVDLTFAADKLGTADFGHADQGAALSLLAKVYLYDGKFTEAEATAKQVIDLGTYTLFSDYNTLFTPANEVNSEVVFSVRFESGLADNNGEAFSGTWAKVAQTHHQPMPNFVDDFYCIDGLPIDQSPLYDANDNKLNRDPRLDVSVIFPGEVWIEGGNPLAKKKVKTGYAMHKYIRNTTEYLSDGPQDFYVIRYADVLLMRAEALIESNQISQEIYDLINEVRARVNMPRIEDVEGAGLSQAELRNILRHERRVEFGLEGTRYYDLKRWGTLEEATVRANADNIVNHFMAFEGDRTLYWPLPQVEVDNNKLLDQNPNW</sequence>
<dbReference type="CDD" id="cd08977">
    <property type="entry name" value="SusD"/>
    <property type="match status" value="1"/>
</dbReference>
<evidence type="ECO:0000256" key="6">
    <source>
        <dbReference type="SAM" id="SignalP"/>
    </source>
</evidence>
<dbReference type="Pfam" id="PF07980">
    <property type="entry name" value="SusD_RagB"/>
    <property type="match status" value="1"/>
</dbReference>
<protein>
    <recommendedName>
        <fullName evidence="11">RagB/SusD family nutrient uptake outer membrane protein</fullName>
    </recommendedName>
</protein>
<evidence type="ECO:0000256" key="5">
    <source>
        <dbReference type="ARBA" id="ARBA00023237"/>
    </source>
</evidence>
<name>A0A2V4A2V1_9BACT</name>